<dbReference type="Proteomes" id="UP000679691">
    <property type="component" value="Unassembled WGS sequence"/>
</dbReference>
<accession>A0A8T4HDE1</accession>
<comment type="similarity">
    <text evidence="1">Belongs to the metallo-beta-lactamase superfamily.</text>
</comment>
<dbReference type="PANTHER" id="PTHR42978:SF6">
    <property type="entry name" value="QUORUM-QUENCHING LACTONASE YTNP-RELATED"/>
    <property type="match status" value="1"/>
</dbReference>
<organism evidence="6 7">
    <name type="scientific">Rhinopithecimicrobium faecis</name>
    <dbReference type="NCBI Taxonomy" id="2820698"/>
    <lineage>
        <taxon>Bacteria</taxon>
        <taxon>Pseudomonadati</taxon>
        <taxon>Bacteroidota</taxon>
        <taxon>Sphingobacteriia</taxon>
        <taxon>Sphingobacteriales</taxon>
        <taxon>Sphingobacteriaceae</taxon>
        <taxon>Rhinopithecimicrobium</taxon>
    </lineage>
</organism>
<evidence type="ECO:0000256" key="3">
    <source>
        <dbReference type="ARBA" id="ARBA00022801"/>
    </source>
</evidence>
<dbReference type="InterPro" id="IPR001279">
    <property type="entry name" value="Metallo-B-lactamas"/>
</dbReference>
<dbReference type="InterPro" id="IPR051013">
    <property type="entry name" value="MBL_superfamily_lactonases"/>
</dbReference>
<name>A0A8T4HDE1_9SPHI</name>
<evidence type="ECO:0000256" key="4">
    <source>
        <dbReference type="ARBA" id="ARBA00022833"/>
    </source>
</evidence>
<proteinExistence type="inferred from homology"/>
<feature type="domain" description="Metallo-beta-lactamase" evidence="5">
    <location>
        <begin position="42"/>
        <end position="263"/>
    </location>
</feature>
<comment type="caution">
    <text evidence="6">The sequence shown here is derived from an EMBL/GenBank/DDBJ whole genome shotgun (WGS) entry which is preliminary data.</text>
</comment>
<protein>
    <submittedName>
        <fullName evidence="6">MBL fold metallo-hydrolase</fullName>
    </submittedName>
</protein>
<gene>
    <name evidence="6" type="ORF">J5U18_13135</name>
</gene>
<evidence type="ECO:0000313" key="7">
    <source>
        <dbReference type="Proteomes" id="UP000679691"/>
    </source>
</evidence>
<dbReference type="Gene3D" id="3.60.15.10">
    <property type="entry name" value="Ribonuclease Z/Hydroxyacylglutathione hydrolase-like"/>
    <property type="match status" value="1"/>
</dbReference>
<evidence type="ECO:0000256" key="1">
    <source>
        <dbReference type="ARBA" id="ARBA00007749"/>
    </source>
</evidence>
<dbReference type="EMBL" id="JAGKSB010000020">
    <property type="protein sequence ID" value="MBP3944483.1"/>
    <property type="molecule type" value="Genomic_DNA"/>
</dbReference>
<dbReference type="SUPFAM" id="SSF56281">
    <property type="entry name" value="Metallo-hydrolase/oxidoreductase"/>
    <property type="match status" value="1"/>
</dbReference>
<keyword evidence="7" id="KW-1185">Reference proteome</keyword>
<dbReference type="GO" id="GO:0016787">
    <property type="term" value="F:hydrolase activity"/>
    <property type="evidence" value="ECO:0007669"/>
    <property type="project" value="UniProtKB-KW"/>
</dbReference>
<evidence type="ECO:0000259" key="5">
    <source>
        <dbReference type="SMART" id="SM00849"/>
    </source>
</evidence>
<dbReference type="AlphaFoldDB" id="A0A8T4HDE1"/>
<dbReference type="CDD" id="cd16281">
    <property type="entry name" value="metallo-hydrolase-like_MBL-fold"/>
    <property type="match status" value="1"/>
</dbReference>
<evidence type="ECO:0000256" key="2">
    <source>
        <dbReference type="ARBA" id="ARBA00022723"/>
    </source>
</evidence>
<sequence>MKLHTIDTGFFKLDGGAMFGVVPKQIWQRTNPADDLNLCDWATRLLLIEDGDKLILIDTGLGDKQNEKFFGHYHRHGEDTLDKSLGKLGYTREDITDVILTHLHFDHCGGAIHRVGEKLRPSFYHATYWSNETHWNAATKNPNPREKASFLPENILPLQESGQLKFIDEQNPQFNANITIRFVHGHTEAMMLPQIKYKDKTILYMADLLPSVGHIPLPYVMSYDVNPLITMEERALFWNEIVANEYILFLEHDPTFECCTLQHTEKGIRLKDTFKLADIL</sequence>
<dbReference type="GO" id="GO:0046872">
    <property type="term" value="F:metal ion binding"/>
    <property type="evidence" value="ECO:0007669"/>
    <property type="project" value="UniProtKB-KW"/>
</dbReference>
<dbReference type="PANTHER" id="PTHR42978">
    <property type="entry name" value="QUORUM-QUENCHING LACTONASE YTNP-RELATED-RELATED"/>
    <property type="match status" value="1"/>
</dbReference>
<keyword evidence="4" id="KW-0862">Zinc</keyword>
<dbReference type="RefSeq" id="WP_353547998.1">
    <property type="nucleotide sequence ID" value="NZ_JAGKSB010000020.1"/>
</dbReference>
<dbReference type="Pfam" id="PF00753">
    <property type="entry name" value="Lactamase_B"/>
    <property type="match status" value="1"/>
</dbReference>
<evidence type="ECO:0000313" key="6">
    <source>
        <dbReference type="EMBL" id="MBP3944483.1"/>
    </source>
</evidence>
<keyword evidence="3" id="KW-0378">Hydrolase</keyword>
<dbReference type="SMART" id="SM00849">
    <property type="entry name" value="Lactamase_B"/>
    <property type="match status" value="1"/>
</dbReference>
<dbReference type="InterPro" id="IPR036866">
    <property type="entry name" value="RibonucZ/Hydroxyglut_hydro"/>
</dbReference>
<reference evidence="6" key="1">
    <citation type="submission" date="2021-03" db="EMBL/GenBank/DDBJ databases">
        <authorList>
            <person name="Lu T."/>
            <person name="Wang Q."/>
            <person name="Han X."/>
        </authorList>
    </citation>
    <scope>NUCLEOTIDE SEQUENCE</scope>
    <source>
        <strain evidence="6">WQ 2009</strain>
    </source>
</reference>
<keyword evidence="2" id="KW-0479">Metal-binding</keyword>